<evidence type="ECO:0000256" key="1">
    <source>
        <dbReference type="ARBA" id="ARBA00001974"/>
    </source>
</evidence>
<comment type="similarity">
    <text evidence="3">Belongs to the FAD-dependent oxidoreductase family.</text>
</comment>
<dbReference type="PANTHER" id="PTHR43429">
    <property type="entry name" value="PYRIDINE NUCLEOTIDE-DISULFIDE OXIDOREDUCTASE DOMAIN-CONTAINING"/>
    <property type="match status" value="1"/>
</dbReference>
<evidence type="ECO:0000256" key="7">
    <source>
        <dbReference type="ARBA" id="ARBA00023002"/>
    </source>
</evidence>
<dbReference type="SUPFAM" id="SSF51905">
    <property type="entry name" value="FAD/NAD(P)-binding domain"/>
    <property type="match status" value="1"/>
</dbReference>
<evidence type="ECO:0000256" key="5">
    <source>
        <dbReference type="ARBA" id="ARBA00022630"/>
    </source>
</evidence>
<dbReference type="GO" id="GO:0005737">
    <property type="term" value="C:cytoplasm"/>
    <property type="evidence" value="ECO:0007669"/>
    <property type="project" value="UniProtKB-SubCell"/>
</dbReference>
<name>A0A150PXY7_SORCE</name>
<evidence type="ECO:0008006" key="13">
    <source>
        <dbReference type="Google" id="ProtNLM"/>
    </source>
</evidence>
<dbReference type="Proteomes" id="UP000075260">
    <property type="component" value="Unassembled WGS sequence"/>
</dbReference>
<keyword evidence="6" id="KW-0274">FAD</keyword>
<reference evidence="11 12" key="1">
    <citation type="submission" date="2014-02" db="EMBL/GenBank/DDBJ databases">
        <title>The small core and large imbalanced accessory genome model reveals a collaborative survival strategy of Sorangium cellulosum strains in nature.</title>
        <authorList>
            <person name="Han K."/>
            <person name="Peng R."/>
            <person name="Blom J."/>
            <person name="Li Y.-Z."/>
        </authorList>
    </citation>
    <scope>NUCLEOTIDE SEQUENCE [LARGE SCALE GENOMIC DNA]</scope>
    <source>
        <strain evidence="11 12">So0008-312</strain>
    </source>
</reference>
<evidence type="ECO:0000259" key="10">
    <source>
        <dbReference type="Pfam" id="PF18113"/>
    </source>
</evidence>
<comment type="subcellular location">
    <subcellularLocation>
        <location evidence="2">Cytoplasm</location>
    </subcellularLocation>
</comment>
<evidence type="ECO:0000259" key="9">
    <source>
        <dbReference type="Pfam" id="PF07992"/>
    </source>
</evidence>
<dbReference type="InterPro" id="IPR023753">
    <property type="entry name" value="FAD/NAD-binding_dom"/>
</dbReference>
<dbReference type="Pfam" id="PF18113">
    <property type="entry name" value="Rbx_binding"/>
    <property type="match status" value="1"/>
</dbReference>
<dbReference type="Gene3D" id="3.50.50.60">
    <property type="entry name" value="FAD/NAD(P)-binding domain"/>
    <property type="match status" value="2"/>
</dbReference>
<proteinExistence type="inferred from homology"/>
<dbReference type="AlphaFoldDB" id="A0A150PXY7"/>
<evidence type="ECO:0000313" key="11">
    <source>
        <dbReference type="EMBL" id="KYF60552.1"/>
    </source>
</evidence>
<evidence type="ECO:0000256" key="3">
    <source>
        <dbReference type="ARBA" id="ARBA00006442"/>
    </source>
</evidence>
<dbReference type="GO" id="GO:0016491">
    <property type="term" value="F:oxidoreductase activity"/>
    <property type="evidence" value="ECO:0007669"/>
    <property type="project" value="UniProtKB-KW"/>
</dbReference>
<dbReference type="Gene3D" id="3.30.390.120">
    <property type="match status" value="1"/>
</dbReference>
<evidence type="ECO:0000256" key="8">
    <source>
        <dbReference type="ARBA" id="ARBA00023027"/>
    </source>
</evidence>
<organism evidence="11 12">
    <name type="scientific">Sorangium cellulosum</name>
    <name type="common">Polyangium cellulosum</name>
    <dbReference type="NCBI Taxonomy" id="56"/>
    <lineage>
        <taxon>Bacteria</taxon>
        <taxon>Pseudomonadati</taxon>
        <taxon>Myxococcota</taxon>
        <taxon>Polyangia</taxon>
        <taxon>Polyangiales</taxon>
        <taxon>Polyangiaceae</taxon>
        <taxon>Sorangium</taxon>
    </lineage>
</organism>
<dbReference type="InterPro" id="IPR036188">
    <property type="entry name" value="FAD/NAD-bd_sf"/>
</dbReference>
<keyword evidence="7" id="KW-0560">Oxidoreductase</keyword>
<dbReference type="PRINTS" id="PR00411">
    <property type="entry name" value="PNDRDTASEI"/>
</dbReference>
<keyword evidence="5" id="KW-0285">Flavoprotein</keyword>
<dbReference type="PANTHER" id="PTHR43429:SF3">
    <property type="entry name" value="NITRITE REDUCTASE [NAD(P)H]"/>
    <property type="match status" value="1"/>
</dbReference>
<evidence type="ECO:0000256" key="6">
    <source>
        <dbReference type="ARBA" id="ARBA00022827"/>
    </source>
</evidence>
<dbReference type="RefSeq" id="WP_061613482.1">
    <property type="nucleotide sequence ID" value="NZ_JEMA01001269.1"/>
</dbReference>
<dbReference type="EMBL" id="JEMA01001269">
    <property type="protein sequence ID" value="KYF60552.1"/>
    <property type="molecule type" value="Genomic_DNA"/>
</dbReference>
<dbReference type="PRINTS" id="PR00368">
    <property type="entry name" value="FADPNR"/>
</dbReference>
<comment type="caution">
    <text evidence="11">The sequence shown here is derived from an EMBL/GenBank/DDBJ whole genome shotgun (WGS) entry which is preliminary data.</text>
</comment>
<feature type="domain" description="Rubredoxin binding" evidence="10">
    <location>
        <begin position="312"/>
        <end position="380"/>
    </location>
</feature>
<feature type="domain" description="FAD/NAD(P)-binding" evidence="9">
    <location>
        <begin position="9"/>
        <end position="285"/>
    </location>
</feature>
<comment type="cofactor">
    <cofactor evidence="1">
        <name>FAD</name>
        <dbReference type="ChEBI" id="CHEBI:57692"/>
    </cofactor>
</comment>
<keyword evidence="4" id="KW-0963">Cytoplasm</keyword>
<protein>
    <recommendedName>
        <fullName evidence="13">Pyridine nucleotide-disulfide oxidoreductase</fullName>
    </recommendedName>
</protein>
<evidence type="ECO:0000313" key="12">
    <source>
        <dbReference type="Proteomes" id="UP000075260"/>
    </source>
</evidence>
<dbReference type="InterPro" id="IPR041364">
    <property type="entry name" value="Rbx-bd"/>
</dbReference>
<dbReference type="OrthoDB" id="9769238at2"/>
<gene>
    <name evidence="11" type="ORF">BE15_12485</name>
</gene>
<keyword evidence="8" id="KW-0520">NAD</keyword>
<sequence length="394" mass="40903">MSPAAPDGVVIVGAGLAGYSAARALRSLAPELSITIVTADDGDFYSKPTLSVSASQRAGAPDLVLRSAEQMRKELGCRLITRTRVHSLDCGKRVLVAGDEAMPYSKLVLAIGAVPWTPPVPGLASSSSVLSVNHLDDYRRLIQRLSRSTRVAILGAGFVGCELANDLQRGGHAVTLIDRASEPLPNLVSPQLGKRLRARLEEAGIVCRFGVSPLSVEPLGDGVWVELDGERPLAADLVICATGLRAGELAESAGLKTQRGVVVDRSLRTSDEHVYALGDCASLAPYNLQFVAPIPHAAAALARSLLGASVSLTLPPLAISVKTPCFPVVSSAGPREAGLTWEVSADTEGTTELAFDAAGALRAFALGGSHVKARGEYLSRLPPLLGAAASEGAS</sequence>
<evidence type="ECO:0000256" key="4">
    <source>
        <dbReference type="ARBA" id="ARBA00022490"/>
    </source>
</evidence>
<evidence type="ECO:0000256" key="2">
    <source>
        <dbReference type="ARBA" id="ARBA00004496"/>
    </source>
</evidence>
<accession>A0A150PXY7</accession>
<dbReference type="InterPro" id="IPR050260">
    <property type="entry name" value="FAD-bd_OxRdtase"/>
</dbReference>
<dbReference type="Pfam" id="PF07992">
    <property type="entry name" value="Pyr_redox_2"/>
    <property type="match status" value="1"/>
</dbReference>